<sequence length="295" mass="33454">MNRKDSAHWKSQVLDEIFVALAASKQLDEVLVFKGARVLNVRLGFGRQSLDLDTNLTASFVQNYPCRDAQQRFLEEEIATAVRRHFERQAPVRFELTELTVRTYPSNSHPIGWDAFKVKLNVNDLARSIRGLPALEIDVAAPEQMLDSSVSPVEVGGHFVFAYTLERIAGEKLRAFLSSLPAYRSKVKKPGEAVRAKDLYDLSRIRRVHGLEQVDFWKLAGEEFRIACRSRYIDCQGLTTFQEQFEVTRKTYEEATIPKDIAFAEAESTLVAVVSFWEAQRIVPFTFPLPEGPAG</sequence>
<proteinExistence type="predicted"/>
<keyword evidence="1" id="KW-0808">Transferase</keyword>
<dbReference type="AlphaFoldDB" id="A0A8E6B3C9"/>
<dbReference type="Pfam" id="PF08843">
    <property type="entry name" value="AbiEii"/>
    <property type="match status" value="1"/>
</dbReference>
<dbReference type="RefSeq" id="WP_213494988.1">
    <property type="nucleotide sequence ID" value="NZ_CP074694.1"/>
</dbReference>
<gene>
    <name evidence="1" type="ORF">KIH39_19980</name>
</gene>
<dbReference type="Proteomes" id="UP000676194">
    <property type="component" value="Chromosome"/>
</dbReference>
<dbReference type="KEGG" id="tsph:KIH39_19980"/>
<protein>
    <submittedName>
        <fullName evidence="1">Nucleotidyl transferase AbiEii/AbiGii toxin family protein</fullName>
    </submittedName>
</protein>
<keyword evidence="2" id="KW-1185">Reference proteome</keyword>
<reference evidence="1" key="1">
    <citation type="submission" date="2021-05" db="EMBL/GenBank/DDBJ databases">
        <title>Complete genome sequence of the cellulolytic planctomycete Telmatocola sphagniphila SP2T and characterization of the first cellulase from planctomycetes.</title>
        <authorList>
            <person name="Rakitin A.L."/>
            <person name="Beletsky A.V."/>
            <person name="Naumoff D.G."/>
            <person name="Kulichevskaya I.S."/>
            <person name="Mardanov A.V."/>
            <person name="Ravin N.V."/>
            <person name="Dedysh S.N."/>
        </authorList>
    </citation>
    <scope>NUCLEOTIDE SEQUENCE</scope>
    <source>
        <strain evidence="1">SP2T</strain>
    </source>
</reference>
<organism evidence="1 2">
    <name type="scientific">Telmatocola sphagniphila</name>
    <dbReference type="NCBI Taxonomy" id="1123043"/>
    <lineage>
        <taxon>Bacteria</taxon>
        <taxon>Pseudomonadati</taxon>
        <taxon>Planctomycetota</taxon>
        <taxon>Planctomycetia</taxon>
        <taxon>Gemmatales</taxon>
        <taxon>Gemmataceae</taxon>
    </lineage>
</organism>
<accession>A0A8E6B3C9</accession>
<dbReference type="InterPro" id="IPR014942">
    <property type="entry name" value="AbiEii"/>
</dbReference>
<name>A0A8E6B3C9_9BACT</name>
<dbReference type="GO" id="GO:0016740">
    <property type="term" value="F:transferase activity"/>
    <property type="evidence" value="ECO:0007669"/>
    <property type="project" value="UniProtKB-KW"/>
</dbReference>
<dbReference type="EMBL" id="CP074694">
    <property type="protein sequence ID" value="QVL31107.1"/>
    <property type="molecule type" value="Genomic_DNA"/>
</dbReference>
<evidence type="ECO:0000313" key="2">
    <source>
        <dbReference type="Proteomes" id="UP000676194"/>
    </source>
</evidence>
<evidence type="ECO:0000313" key="1">
    <source>
        <dbReference type="EMBL" id="QVL31107.1"/>
    </source>
</evidence>